<keyword evidence="2" id="KW-1185">Reference proteome</keyword>
<dbReference type="RefSeq" id="WP_135340548.1">
    <property type="nucleotide sequence ID" value="NZ_JBHLTX010000012.1"/>
</dbReference>
<organism evidence="1 2">
    <name type="scientific">Streptomyces palmae</name>
    <dbReference type="NCBI Taxonomy" id="1701085"/>
    <lineage>
        <taxon>Bacteria</taxon>
        <taxon>Bacillati</taxon>
        <taxon>Actinomycetota</taxon>
        <taxon>Actinomycetes</taxon>
        <taxon>Kitasatosporales</taxon>
        <taxon>Streptomycetaceae</taxon>
        <taxon>Streptomyces</taxon>
    </lineage>
</organism>
<dbReference type="InterPro" id="IPR042099">
    <property type="entry name" value="ANL_N_sf"/>
</dbReference>
<sequence>MKDVTPLIEEWLSQDIDAWTRRVVRRHFDPETGSPYWLKRATELDFDPRDITRYEELARFGPMPIGDLRTMDPAELVPQAVPRPLTGRVWESGGTTGNPCRVYYTEPMLEQRAAWRRYVIEKEGFEPGRNWLQASPTGPHIMGHGAWDLIDLYDARVYGIDFDPRWVKRMLRAGRLSDAQEYTDHLVAQMSDLLETQPIDYLVTTPALFQALAKARPELVAALKGARLSGTHATPAMRRSFLQALGEDKLLVVTYNNTFGNTIALPVEQDGAVMPCVPNYPQITMGVVDPQDWTRTVEYGEHGQVKLTVMHDDLFLPNILERDLAVRYDTGSDWPCDGVANARPLQVVRTAPEGIY</sequence>
<name>A0A4Z0H0J5_9ACTN</name>
<protein>
    <submittedName>
        <fullName evidence="1">Arylcarboxylate reductase</fullName>
    </submittedName>
</protein>
<dbReference type="OrthoDB" id="179194at2"/>
<proteinExistence type="predicted"/>
<comment type="caution">
    <text evidence="1">The sequence shown here is derived from an EMBL/GenBank/DDBJ whole genome shotgun (WGS) entry which is preliminary data.</text>
</comment>
<gene>
    <name evidence="1" type="ORF">E4099_20465</name>
</gene>
<dbReference type="AlphaFoldDB" id="A0A4Z0H0J5"/>
<evidence type="ECO:0000313" key="1">
    <source>
        <dbReference type="EMBL" id="TGB02602.1"/>
    </source>
</evidence>
<dbReference type="SUPFAM" id="SSF56801">
    <property type="entry name" value="Acetyl-CoA synthetase-like"/>
    <property type="match status" value="1"/>
</dbReference>
<evidence type="ECO:0000313" key="2">
    <source>
        <dbReference type="Proteomes" id="UP000297948"/>
    </source>
</evidence>
<dbReference type="EMBL" id="SRID01000207">
    <property type="protein sequence ID" value="TGB02602.1"/>
    <property type="molecule type" value="Genomic_DNA"/>
</dbReference>
<dbReference type="Gene3D" id="3.40.50.12780">
    <property type="entry name" value="N-terminal domain of ligase-like"/>
    <property type="match status" value="1"/>
</dbReference>
<dbReference type="Proteomes" id="UP000297948">
    <property type="component" value="Unassembled WGS sequence"/>
</dbReference>
<accession>A0A4Z0H0J5</accession>
<reference evidence="1 2" key="1">
    <citation type="submission" date="2019-03" db="EMBL/GenBank/DDBJ databases">
        <authorList>
            <person name="Gonzalez-Pimentel J.L."/>
        </authorList>
    </citation>
    <scope>NUCLEOTIDE SEQUENCE [LARGE SCALE GENOMIC DNA]</scope>
    <source>
        <strain evidence="1 2">JCM 31289</strain>
    </source>
</reference>